<keyword evidence="3" id="KW-1015">Disulfide bond</keyword>
<dbReference type="CDD" id="cd12797">
    <property type="entry name" value="M23_peptidase"/>
    <property type="match status" value="1"/>
</dbReference>
<dbReference type="RefSeq" id="WP_102767618.1">
    <property type="nucleotide sequence ID" value="NZ_CP124551.1"/>
</dbReference>
<evidence type="ECO:0000313" key="7">
    <source>
        <dbReference type="Proteomes" id="UP000235916"/>
    </source>
</evidence>
<name>A0A2N8KW58_9BURK</name>
<feature type="domain" description="M23ase beta-sheet core" evidence="5">
    <location>
        <begin position="265"/>
        <end position="347"/>
    </location>
</feature>
<feature type="active site" description="Proton donor/acceptor" evidence="1">
    <location>
        <position position="298"/>
    </location>
</feature>
<gene>
    <name evidence="6" type="ORF">C1O66_09300</name>
</gene>
<protein>
    <recommendedName>
        <fullName evidence="5">M23ase beta-sheet core domain-containing protein</fullName>
    </recommendedName>
</protein>
<dbReference type="Gene3D" id="2.70.70.10">
    <property type="entry name" value="Glucose Permease (Domain IIA)"/>
    <property type="match status" value="1"/>
</dbReference>
<dbReference type="Proteomes" id="UP000235916">
    <property type="component" value="Unassembled WGS sequence"/>
</dbReference>
<dbReference type="EMBL" id="POSP01000003">
    <property type="protein sequence ID" value="PND37698.1"/>
    <property type="molecule type" value="Genomic_DNA"/>
</dbReference>
<keyword evidence="7" id="KW-1185">Reference proteome</keyword>
<keyword evidence="2" id="KW-0862">Zinc</keyword>
<dbReference type="GO" id="GO:0004222">
    <property type="term" value="F:metalloendopeptidase activity"/>
    <property type="evidence" value="ECO:0007669"/>
    <property type="project" value="InterPro"/>
</dbReference>
<accession>A0A2N8KW58</accession>
<dbReference type="GO" id="GO:0006508">
    <property type="term" value="P:proteolysis"/>
    <property type="evidence" value="ECO:0007669"/>
    <property type="project" value="InterPro"/>
</dbReference>
<feature type="binding site" evidence="2">
    <location>
        <position position="339"/>
    </location>
    <ligand>
        <name>Zn(2+)</name>
        <dbReference type="ChEBI" id="CHEBI:29105"/>
    </ligand>
</feature>
<feature type="active site" description="Proton donor/acceptor" evidence="1">
    <location>
        <position position="337"/>
    </location>
</feature>
<comment type="cofactor">
    <cofactor evidence="2">
        <name>Zn(2+)</name>
        <dbReference type="ChEBI" id="CHEBI:29105"/>
    </cofactor>
    <text evidence="2">Binds 1 zinc ion per subunit.</text>
</comment>
<dbReference type="PRINTS" id="PR00933">
    <property type="entry name" value="BLYTICPTASE"/>
</dbReference>
<evidence type="ECO:0000256" key="3">
    <source>
        <dbReference type="PIRSR" id="PIRSR600841-3"/>
    </source>
</evidence>
<dbReference type="AlphaFoldDB" id="A0A2N8KW58"/>
<feature type="chain" id="PRO_5014918783" description="M23ase beta-sheet core domain-containing protein" evidence="4">
    <location>
        <begin position="33"/>
        <end position="391"/>
    </location>
</feature>
<keyword evidence="2" id="KW-0479">Metal-binding</keyword>
<feature type="disulfide bond" evidence="3">
    <location>
        <begin position="282"/>
        <end position="328"/>
    </location>
</feature>
<evidence type="ECO:0000256" key="4">
    <source>
        <dbReference type="SAM" id="SignalP"/>
    </source>
</evidence>
<feature type="binding site" evidence="2">
    <location>
        <position position="238"/>
    </location>
    <ligand>
        <name>Zn(2+)</name>
        <dbReference type="ChEBI" id="CHEBI:29105"/>
    </ligand>
</feature>
<feature type="signal peptide" evidence="4">
    <location>
        <begin position="1"/>
        <end position="32"/>
    </location>
</feature>
<organism evidence="6 7">
    <name type="scientific">Kinneretia aquatilis</name>
    <dbReference type="NCBI Taxonomy" id="2070761"/>
    <lineage>
        <taxon>Bacteria</taxon>
        <taxon>Pseudomonadati</taxon>
        <taxon>Pseudomonadota</taxon>
        <taxon>Betaproteobacteria</taxon>
        <taxon>Burkholderiales</taxon>
        <taxon>Sphaerotilaceae</taxon>
        <taxon>Roseateles</taxon>
    </lineage>
</organism>
<sequence>MKPSSQFFKPSLLLVLRAMAAASLFTLSQAQAASESAGPASSPNSLLYSHAEMFSFDTESYLLAQAPALAQYAEVISHWAGYSSISPRVLLALIEQQSGLLSKPGQRAAIHRPMGALSTRSGFNEQVRDVADQLARKLYEPAPHEAAGEFGGDAARAAPLRALLANTSASEAEFAATYQRLFGLSFDTEAARALHDPAARSGKEAGAAAPDTSLAGPPAGFLQFPFPIGDSWHVGGAHTNTGSGNYPMSSLDMSKGGGWGSNQTGVRVSASAAGTFKRHSSCFAEIVHSGGWSTTYYHMDKLQYNTGANVAKNAFIGNPANNKAQALCNGGASTGPHQHWSLKSNGAWQHLNTVNLAGWTITATGSSYDTNCNRFYLTKNGVKKCSGYFSQ</sequence>
<dbReference type="InterPro" id="IPR000841">
    <property type="entry name" value="Pept_M23A_Blytic"/>
</dbReference>
<feature type="disulfide bond" evidence="3">
    <location>
        <begin position="372"/>
        <end position="385"/>
    </location>
</feature>
<dbReference type="InterPro" id="IPR011055">
    <property type="entry name" value="Dup_hybrid_motif"/>
</dbReference>
<comment type="caution">
    <text evidence="6">The sequence shown here is derived from an EMBL/GenBank/DDBJ whole genome shotgun (WGS) entry which is preliminary data.</text>
</comment>
<proteinExistence type="predicted"/>
<dbReference type="GO" id="GO:0046872">
    <property type="term" value="F:metal ion binding"/>
    <property type="evidence" value="ECO:0007669"/>
    <property type="project" value="UniProtKB-KW"/>
</dbReference>
<keyword evidence="4" id="KW-0732">Signal</keyword>
<evidence type="ECO:0000313" key="6">
    <source>
        <dbReference type="EMBL" id="PND37698.1"/>
    </source>
</evidence>
<dbReference type="SUPFAM" id="SSF51261">
    <property type="entry name" value="Duplicated hybrid motif"/>
    <property type="match status" value="1"/>
</dbReference>
<evidence type="ECO:0000256" key="2">
    <source>
        <dbReference type="PIRSR" id="PIRSR600841-2"/>
    </source>
</evidence>
<dbReference type="Pfam" id="PF01551">
    <property type="entry name" value="Peptidase_M23"/>
    <property type="match status" value="1"/>
</dbReference>
<dbReference type="OrthoDB" id="9815245at2"/>
<dbReference type="InterPro" id="IPR016047">
    <property type="entry name" value="M23ase_b-sheet_dom"/>
</dbReference>
<evidence type="ECO:0000256" key="1">
    <source>
        <dbReference type="PIRSR" id="PIRSR600841-1"/>
    </source>
</evidence>
<feature type="binding site" evidence="2">
    <location>
        <position position="252"/>
    </location>
    <ligand>
        <name>Zn(2+)</name>
        <dbReference type="ChEBI" id="CHEBI:29105"/>
    </ligand>
</feature>
<reference evidence="6 7" key="1">
    <citation type="submission" date="2018-01" db="EMBL/GenBank/DDBJ databases">
        <title>Draft genome sequence of Paucibacter aquatile CR182 isolated from freshwater of the Nakdong River.</title>
        <authorList>
            <person name="Choi A."/>
            <person name="Chung E.J."/>
        </authorList>
    </citation>
    <scope>NUCLEOTIDE SEQUENCE [LARGE SCALE GENOMIC DNA]</scope>
    <source>
        <strain evidence="6 7">CR182</strain>
    </source>
</reference>
<evidence type="ECO:0000259" key="5">
    <source>
        <dbReference type="Pfam" id="PF01551"/>
    </source>
</evidence>